<keyword evidence="10 11" id="KW-0030">Aminoacyl-tRNA synthetase</keyword>
<keyword evidence="6 11" id="KW-0862">Zinc</keyword>
<organism evidence="13 14">
    <name type="scientific">Halobacteriovorax vibrionivorans</name>
    <dbReference type="NCBI Taxonomy" id="2152716"/>
    <lineage>
        <taxon>Bacteria</taxon>
        <taxon>Pseudomonadati</taxon>
        <taxon>Bdellovibrionota</taxon>
        <taxon>Bacteriovoracia</taxon>
        <taxon>Bacteriovoracales</taxon>
        <taxon>Halobacteriovoraceae</taxon>
        <taxon>Halobacteriovorax</taxon>
    </lineage>
</organism>
<dbReference type="Gene3D" id="3.30.980.10">
    <property type="entry name" value="Threonyl-trna Synthetase, Chain A, domain 2"/>
    <property type="match status" value="1"/>
</dbReference>
<dbReference type="Pfam" id="PF07973">
    <property type="entry name" value="tRNA_SAD"/>
    <property type="match status" value="1"/>
</dbReference>
<dbReference type="PRINTS" id="PR00980">
    <property type="entry name" value="TRNASYNTHALA"/>
</dbReference>
<dbReference type="PROSITE" id="PS50860">
    <property type="entry name" value="AA_TRNA_LIGASE_II_ALA"/>
    <property type="match status" value="1"/>
</dbReference>
<dbReference type="PANTHER" id="PTHR11777:SF9">
    <property type="entry name" value="ALANINE--TRNA LIGASE, CYTOPLASMIC"/>
    <property type="match status" value="1"/>
</dbReference>
<evidence type="ECO:0000256" key="5">
    <source>
        <dbReference type="ARBA" id="ARBA00022741"/>
    </source>
</evidence>
<accession>A0ABY0IJE1</accession>
<gene>
    <name evidence="11 13" type="primary">alaS</name>
    <name evidence="13" type="ORF">DAY19_02680</name>
</gene>
<dbReference type="PANTHER" id="PTHR11777">
    <property type="entry name" value="ALANYL-TRNA SYNTHETASE"/>
    <property type="match status" value="1"/>
</dbReference>
<dbReference type="Gene3D" id="3.10.310.40">
    <property type="match status" value="1"/>
</dbReference>
<dbReference type="SUPFAM" id="SSF55681">
    <property type="entry name" value="Class II aaRS and biotin synthetases"/>
    <property type="match status" value="1"/>
</dbReference>
<sequence>MQPLSSREIREKFLEYFEKMDHLKIGASSIVPQNDPTLLFINSGMAPLKNYFLGKETPPSPRLANYQPCIRTKDIDDVGDRHHLTIFEMLGSWSIGDYYKDKACKLAYDLLVDELDFDPKRLYFTVYGGNEDLGIKPDTESIEAWKKCGVPEDHIVVLGDDNFWGPAGDHGPCGPCTEVFYDTGTEYGPEYKPGGHFDDVSRYIEIWNAGVFMELNKKKDGTFEPLPLKSVDTGSGLERLAMVMNGCDSVYETDLLAPLMQLSKELLGKNTDVQTERMISDHMRASIMILGEGIMPGNEGQGYIPRRLIRKCVAACISRGVKPVFKKHIQKTIEMLGDYYPQLKSAREAIIYNMEQEINEFVPIVENGLKKIEEELSTNPKSKELFPGHVAFELVTTHGLPLEVIKAELASKNIEFAEIEYNECYEAHRKASRVISRKGGVAADQERIELEFIEVDDTEFTGYDSLETDSEILKIYRDDETTYFATKHTPFYGESGGQAGDIGTARTATGELQILDTMKVKNVHVHVAKVISGEIETGEKIELIVNEDNRKASMRNHSATHLLHSALHEVIGKHAIQKGSMVTADRLRFDFQNPQAVSNEELIKVEALVNKWIMQNDSRTTKLCSYEEAIDSGAMALFGEKYDSDVRVIAFGKDSVELCGGTHVGRTGDIGLFVITSETSVAKGIRRIEAVTGSAAIKVMQERSALLNAAAKELSTKPTEVPARIKDLRSEMKKKIKEAQAKAAQGGSTEFKKEVKRDYEGFKLFAATMEADAKAVKEVGDNLINKGDYQLICLLTKDEKGMKSFVWSNSDVKAGDFLKKILEPVSGRGGGRPNFAQGGAPDVNSGTQVIEFIESL</sequence>
<keyword evidence="2 11" id="KW-0820">tRNA-binding</keyword>
<evidence type="ECO:0000256" key="3">
    <source>
        <dbReference type="ARBA" id="ARBA00022598"/>
    </source>
</evidence>
<evidence type="ECO:0000256" key="1">
    <source>
        <dbReference type="ARBA" id="ARBA00008226"/>
    </source>
</evidence>
<comment type="domain">
    <text evidence="11">Consists of three domains; the N-terminal catalytic domain, the editing domain and the C-terminal C-Ala domain. The editing domain removes incorrectly charged amino acids, while the C-Ala domain, along with tRNA(Ala), serves as a bridge to cooperatively bring together the editing and aminoacylation centers thus stimulating deacylation of misacylated tRNAs.</text>
</comment>
<dbReference type="EMBL" id="QDKL01000001">
    <property type="protein sequence ID" value="RZF22695.1"/>
    <property type="molecule type" value="Genomic_DNA"/>
</dbReference>
<dbReference type="NCBIfam" id="TIGR00344">
    <property type="entry name" value="alaS"/>
    <property type="match status" value="1"/>
</dbReference>
<keyword evidence="11" id="KW-0963">Cytoplasm</keyword>
<dbReference type="Gene3D" id="3.30.930.10">
    <property type="entry name" value="Bira Bifunctional Protein, Domain 2"/>
    <property type="match status" value="1"/>
</dbReference>
<dbReference type="Gene3D" id="6.10.250.550">
    <property type="match status" value="1"/>
</dbReference>
<dbReference type="SUPFAM" id="SSF55186">
    <property type="entry name" value="ThrRS/AlaRS common domain"/>
    <property type="match status" value="1"/>
</dbReference>
<dbReference type="InterPro" id="IPR018162">
    <property type="entry name" value="Ala-tRNA-ligase_IIc_anticod-bd"/>
</dbReference>
<keyword evidence="8 11" id="KW-0694">RNA-binding</keyword>
<dbReference type="InterPro" id="IPR050058">
    <property type="entry name" value="Ala-tRNA_ligase"/>
</dbReference>
<keyword evidence="9 11" id="KW-0648">Protein biosynthesis</keyword>
<keyword evidence="4 11" id="KW-0479">Metal-binding</keyword>
<evidence type="ECO:0000256" key="7">
    <source>
        <dbReference type="ARBA" id="ARBA00022840"/>
    </source>
</evidence>
<evidence type="ECO:0000256" key="9">
    <source>
        <dbReference type="ARBA" id="ARBA00022917"/>
    </source>
</evidence>
<keyword evidence="7 11" id="KW-0067">ATP-binding</keyword>
<protein>
    <recommendedName>
        <fullName evidence="11">Alanine--tRNA ligase</fullName>
        <ecNumber evidence="11">6.1.1.7</ecNumber>
    </recommendedName>
    <alternativeName>
        <fullName evidence="11">Alanyl-tRNA synthetase</fullName>
        <shortName evidence="11">AlaRS</shortName>
    </alternativeName>
</protein>
<comment type="catalytic activity">
    <reaction evidence="11">
        <text>tRNA(Ala) + L-alanine + ATP = L-alanyl-tRNA(Ala) + AMP + diphosphate</text>
        <dbReference type="Rhea" id="RHEA:12540"/>
        <dbReference type="Rhea" id="RHEA-COMP:9657"/>
        <dbReference type="Rhea" id="RHEA-COMP:9923"/>
        <dbReference type="ChEBI" id="CHEBI:30616"/>
        <dbReference type="ChEBI" id="CHEBI:33019"/>
        <dbReference type="ChEBI" id="CHEBI:57972"/>
        <dbReference type="ChEBI" id="CHEBI:78442"/>
        <dbReference type="ChEBI" id="CHEBI:78497"/>
        <dbReference type="ChEBI" id="CHEBI:456215"/>
        <dbReference type="EC" id="6.1.1.7"/>
    </reaction>
</comment>
<keyword evidence="14" id="KW-1185">Reference proteome</keyword>
<proteinExistence type="inferred from homology"/>
<dbReference type="InterPro" id="IPR002318">
    <property type="entry name" value="Ala-tRNA-lgiase_IIc"/>
</dbReference>
<comment type="function">
    <text evidence="11">Catalyzes the attachment of alanine to tRNA(Ala) in a two-step reaction: alanine is first activated by ATP to form Ala-AMP and then transferred to the acceptor end of tRNA(Ala). Also edits incorrectly charged Ser-tRNA(Ala) and Gly-tRNA(Ala) via its editing domain.</text>
</comment>
<dbReference type="SMART" id="SM00863">
    <property type="entry name" value="tRNA_SAD"/>
    <property type="match status" value="1"/>
</dbReference>
<evidence type="ECO:0000313" key="13">
    <source>
        <dbReference type="EMBL" id="RZF22695.1"/>
    </source>
</evidence>
<dbReference type="RefSeq" id="WP_114705639.1">
    <property type="nucleotide sequence ID" value="NZ_QDKL01000001.1"/>
</dbReference>
<evidence type="ECO:0000256" key="4">
    <source>
        <dbReference type="ARBA" id="ARBA00022723"/>
    </source>
</evidence>
<keyword evidence="5 11" id="KW-0547">Nucleotide-binding</keyword>
<feature type="binding site" evidence="11">
    <location>
        <position position="663"/>
    </location>
    <ligand>
        <name>Zn(2+)</name>
        <dbReference type="ChEBI" id="CHEBI:29105"/>
    </ligand>
</feature>
<dbReference type="HAMAP" id="MF_00036_B">
    <property type="entry name" value="Ala_tRNA_synth_B"/>
    <property type="match status" value="1"/>
</dbReference>
<dbReference type="InterPro" id="IPR009000">
    <property type="entry name" value="Transl_B-barrel_sf"/>
</dbReference>
<feature type="binding site" evidence="11">
    <location>
        <position position="659"/>
    </location>
    <ligand>
        <name>Zn(2+)</name>
        <dbReference type="ChEBI" id="CHEBI:29105"/>
    </ligand>
</feature>
<name>A0ABY0IJE1_9BACT</name>
<feature type="domain" description="Alanyl-transfer RNA synthetases family profile" evidence="12">
    <location>
        <begin position="4"/>
        <end position="702"/>
    </location>
</feature>
<comment type="similarity">
    <text evidence="1 11">Belongs to the class-II aminoacyl-tRNA synthetase family.</text>
</comment>
<evidence type="ECO:0000256" key="8">
    <source>
        <dbReference type="ARBA" id="ARBA00022884"/>
    </source>
</evidence>
<dbReference type="InterPro" id="IPR018165">
    <property type="entry name" value="Ala-tRNA-synth_IIc_core"/>
</dbReference>
<dbReference type="InterPro" id="IPR045864">
    <property type="entry name" value="aa-tRNA-synth_II/BPL/LPL"/>
</dbReference>
<dbReference type="Gene3D" id="3.30.54.20">
    <property type="match status" value="1"/>
</dbReference>
<keyword evidence="3 11" id="KW-0436">Ligase</keyword>
<reference evidence="14" key="1">
    <citation type="journal article" date="2019" name="Int. J. Syst. Evol. Microbiol.">
        <title>Halobacteriovorax valvorus sp. nov., a novel prokaryotic predator isolated from coastal seawater of China.</title>
        <authorList>
            <person name="Chen M.-X."/>
        </authorList>
    </citation>
    <scope>NUCLEOTIDE SEQUENCE [LARGE SCALE GENOMIC DNA]</scope>
    <source>
        <strain evidence="14">BL9</strain>
    </source>
</reference>
<evidence type="ECO:0000313" key="14">
    <source>
        <dbReference type="Proteomes" id="UP000443582"/>
    </source>
</evidence>
<feature type="binding site" evidence="11">
    <location>
        <position position="561"/>
    </location>
    <ligand>
        <name>Zn(2+)</name>
        <dbReference type="ChEBI" id="CHEBI:29105"/>
    </ligand>
</feature>
<evidence type="ECO:0000259" key="12">
    <source>
        <dbReference type="PROSITE" id="PS50860"/>
    </source>
</evidence>
<dbReference type="Pfam" id="PF01411">
    <property type="entry name" value="tRNA-synt_2c"/>
    <property type="match status" value="1"/>
</dbReference>
<dbReference type="EC" id="6.1.1.7" evidence="11"/>
<comment type="caution">
    <text evidence="13">The sequence shown here is derived from an EMBL/GenBank/DDBJ whole genome shotgun (WGS) entry which is preliminary data.</text>
</comment>
<dbReference type="SUPFAM" id="SSF101353">
    <property type="entry name" value="Putative anticodon-binding domain of alanyl-tRNA synthetase (AlaRS)"/>
    <property type="match status" value="1"/>
</dbReference>
<dbReference type="InterPro" id="IPR018163">
    <property type="entry name" value="Thr/Ala-tRNA-synth_IIc_edit"/>
</dbReference>
<dbReference type="Pfam" id="PF02272">
    <property type="entry name" value="DHHA1"/>
    <property type="match status" value="1"/>
</dbReference>
<evidence type="ECO:0000256" key="2">
    <source>
        <dbReference type="ARBA" id="ARBA00022555"/>
    </source>
</evidence>
<evidence type="ECO:0000256" key="6">
    <source>
        <dbReference type="ARBA" id="ARBA00022833"/>
    </source>
</evidence>
<comment type="subcellular location">
    <subcellularLocation>
        <location evidence="11">Cytoplasm</location>
    </subcellularLocation>
</comment>
<dbReference type="CDD" id="cd00673">
    <property type="entry name" value="AlaRS_core"/>
    <property type="match status" value="1"/>
</dbReference>
<dbReference type="GO" id="GO:0004813">
    <property type="term" value="F:alanine-tRNA ligase activity"/>
    <property type="evidence" value="ECO:0007669"/>
    <property type="project" value="UniProtKB-EC"/>
</dbReference>
<dbReference type="InterPro" id="IPR003156">
    <property type="entry name" value="DHHA1_dom"/>
</dbReference>
<dbReference type="InterPro" id="IPR012947">
    <property type="entry name" value="tRNA_SAD"/>
</dbReference>
<dbReference type="InterPro" id="IPR018164">
    <property type="entry name" value="Ala-tRNA-synth_IIc_N"/>
</dbReference>
<comment type="cofactor">
    <cofactor evidence="11">
        <name>Zn(2+)</name>
        <dbReference type="ChEBI" id="CHEBI:29105"/>
    </cofactor>
    <text evidence="11">Binds 1 zinc ion per subunit.</text>
</comment>
<dbReference type="InterPro" id="IPR023033">
    <property type="entry name" value="Ala_tRNA_ligase_euk/bac"/>
</dbReference>
<dbReference type="Gene3D" id="2.40.30.130">
    <property type="match status" value="1"/>
</dbReference>
<evidence type="ECO:0000256" key="11">
    <source>
        <dbReference type="HAMAP-Rule" id="MF_00036"/>
    </source>
</evidence>
<evidence type="ECO:0000256" key="10">
    <source>
        <dbReference type="ARBA" id="ARBA00023146"/>
    </source>
</evidence>
<dbReference type="SUPFAM" id="SSF50447">
    <property type="entry name" value="Translation proteins"/>
    <property type="match status" value="1"/>
</dbReference>
<feature type="binding site" evidence="11">
    <location>
        <position position="557"/>
    </location>
    <ligand>
        <name>Zn(2+)</name>
        <dbReference type="ChEBI" id="CHEBI:29105"/>
    </ligand>
</feature>
<dbReference type="Proteomes" id="UP000443582">
    <property type="component" value="Unassembled WGS sequence"/>
</dbReference>